<dbReference type="Proteomes" id="UP000192596">
    <property type="component" value="Unassembled WGS sequence"/>
</dbReference>
<dbReference type="InterPro" id="IPR011022">
    <property type="entry name" value="Arrestin_C-like"/>
</dbReference>
<dbReference type="GO" id="GO:0030674">
    <property type="term" value="F:protein-macromolecule adaptor activity"/>
    <property type="evidence" value="ECO:0007669"/>
    <property type="project" value="TreeGrafter"/>
</dbReference>
<dbReference type="Gene3D" id="2.60.40.640">
    <property type="match status" value="2"/>
</dbReference>
<dbReference type="EMBL" id="NAJO01000011">
    <property type="protein sequence ID" value="OQO09086.1"/>
    <property type="molecule type" value="Genomic_DNA"/>
</dbReference>
<dbReference type="PANTHER" id="PTHR11188">
    <property type="entry name" value="ARRESTIN DOMAIN CONTAINING PROTEIN"/>
    <property type="match status" value="1"/>
</dbReference>
<dbReference type="AlphaFoldDB" id="A0A1V8TCI1"/>
<dbReference type="PANTHER" id="PTHR11188:SF161">
    <property type="entry name" value="PH-RESPONSE REGULATOR PROTEIN PALF_RIM8"/>
    <property type="match status" value="1"/>
</dbReference>
<dbReference type="GO" id="GO:0070086">
    <property type="term" value="P:ubiquitin-dependent endocytosis"/>
    <property type="evidence" value="ECO:0007669"/>
    <property type="project" value="TreeGrafter"/>
</dbReference>
<feature type="compositionally biased region" description="Low complexity" evidence="2">
    <location>
        <begin position="685"/>
        <end position="704"/>
    </location>
</feature>
<feature type="compositionally biased region" description="Low complexity" evidence="2">
    <location>
        <begin position="261"/>
        <end position="274"/>
    </location>
</feature>
<feature type="compositionally biased region" description="Polar residues" evidence="2">
    <location>
        <begin position="281"/>
        <end position="307"/>
    </location>
</feature>
<comment type="caution">
    <text evidence="4">The sequence shown here is derived from an EMBL/GenBank/DDBJ whole genome shotgun (WGS) entry which is preliminary data.</text>
</comment>
<evidence type="ECO:0000256" key="2">
    <source>
        <dbReference type="SAM" id="MobiDB-lite"/>
    </source>
</evidence>
<dbReference type="Pfam" id="PF00339">
    <property type="entry name" value="Arrestin_N"/>
    <property type="match status" value="1"/>
</dbReference>
<feature type="region of interest" description="Disordered" evidence="2">
    <location>
        <begin position="210"/>
        <end position="307"/>
    </location>
</feature>
<feature type="compositionally biased region" description="Pro residues" evidence="2">
    <location>
        <begin position="705"/>
        <end position="716"/>
    </location>
</feature>
<dbReference type="GO" id="GO:0031625">
    <property type="term" value="F:ubiquitin protein ligase binding"/>
    <property type="evidence" value="ECO:0007669"/>
    <property type="project" value="TreeGrafter"/>
</dbReference>
<dbReference type="InterPro" id="IPR014752">
    <property type="entry name" value="Arrestin-like_C"/>
</dbReference>
<dbReference type="GO" id="GO:0005886">
    <property type="term" value="C:plasma membrane"/>
    <property type="evidence" value="ECO:0007669"/>
    <property type="project" value="TreeGrafter"/>
</dbReference>
<dbReference type="STRING" id="1507870.A0A1V8TCI1"/>
<dbReference type="FunCoup" id="A0A1V8TCI1">
    <property type="interactions" value="23"/>
</dbReference>
<evidence type="ECO:0000313" key="4">
    <source>
        <dbReference type="EMBL" id="OQO09086.1"/>
    </source>
</evidence>
<keyword evidence="5" id="KW-1185">Reference proteome</keyword>
<dbReference type="InterPro" id="IPR014756">
    <property type="entry name" value="Ig_E-set"/>
</dbReference>
<comment type="similarity">
    <text evidence="1">Belongs to the arrestin family. PalF/RIM8 subfamily.</text>
</comment>
<feature type="region of interest" description="Disordered" evidence="2">
    <location>
        <begin position="541"/>
        <end position="566"/>
    </location>
</feature>
<dbReference type="InterPro" id="IPR050357">
    <property type="entry name" value="Arrestin_domain-protein"/>
</dbReference>
<organism evidence="4 5">
    <name type="scientific">Cryoendolithus antarcticus</name>
    <dbReference type="NCBI Taxonomy" id="1507870"/>
    <lineage>
        <taxon>Eukaryota</taxon>
        <taxon>Fungi</taxon>
        <taxon>Dikarya</taxon>
        <taxon>Ascomycota</taxon>
        <taxon>Pezizomycotina</taxon>
        <taxon>Dothideomycetes</taxon>
        <taxon>Dothideomycetidae</taxon>
        <taxon>Cladosporiales</taxon>
        <taxon>Cladosporiaceae</taxon>
        <taxon>Cryoendolithus</taxon>
    </lineage>
</organism>
<evidence type="ECO:0000313" key="5">
    <source>
        <dbReference type="Proteomes" id="UP000192596"/>
    </source>
</evidence>
<feature type="compositionally biased region" description="Basic and acidic residues" evidence="2">
    <location>
        <begin position="221"/>
        <end position="234"/>
    </location>
</feature>
<dbReference type="InParanoid" id="A0A1V8TCI1"/>
<dbReference type="InterPro" id="IPR011021">
    <property type="entry name" value="Arrestin-like_N"/>
</dbReference>
<evidence type="ECO:0000259" key="3">
    <source>
        <dbReference type="SMART" id="SM01017"/>
    </source>
</evidence>
<reference evidence="5" key="1">
    <citation type="submission" date="2017-03" db="EMBL/GenBank/DDBJ databases">
        <title>Genomes of endolithic fungi from Antarctica.</title>
        <authorList>
            <person name="Coleine C."/>
            <person name="Masonjones S."/>
            <person name="Stajich J.E."/>
        </authorList>
    </citation>
    <scope>NUCLEOTIDE SEQUENCE [LARGE SCALE GENOMIC DNA]</scope>
    <source>
        <strain evidence="5">CCFEE 5527</strain>
    </source>
</reference>
<feature type="compositionally biased region" description="Basic and acidic residues" evidence="2">
    <location>
        <begin position="771"/>
        <end position="790"/>
    </location>
</feature>
<protein>
    <recommendedName>
        <fullName evidence="3">Arrestin C-terminal-like domain-containing protein</fullName>
    </recommendedName>
</protein>
<evidence type="ECO:0000256" key="1">
    <source>
        <dbReference type="ARBA" id="ARBA00037950"/>
    </source>
</evidence>
<name>A0A1V8TCI1_9PEZI</name>
<feature type="region of interest" description="Disordered" evidence="2">
    <location>
        <begin position="632"/>
        <end position="790"/>
    </location>
</feature>
<sequence length="790" mass="84696">MPAVSERAPSTLSALPGRRILNRITSPFSNKARAIAEFTIEPKHPHKQYLPGDLVEGSVCLRVGRPVRVTHIVVALRGYAQVYKNPGSPGEAHHGNTASTGTTGGKKSGEYFGNGFATLFEDEIVLCGDGRLAEGTYQFDYELEFPDSDLPSSIDFERGTISYMVHATMTRPTTISPTLSCERKIYFMERIDISPLYPPKPRTITLEAISRRSRAKHQAKKLVDQADPRTRKTDSGSQSDPLPDGQSLAPSTRPESASARSPSLSDISLDSESSGFRRVSQAESNPASPTASSHHQATQSKTSLGSGKTITAEIESCVGGCLRGDSIPVKVTINHTKHIKSMNGIIVTLYRLARVDMHPVIPLGPTEKGGKPKYEDYYPRSMTGLGGLSLSGAGSSHTFRKDLAQTVQPLLVNPGTLTSETTVKVRVPDDAFPTISTVPGAMIGFKYYVEVIVDIQGKLSTLGSAIANLGGLTSATMTGADEYDGERNGLAPFGSNLLDTTPIRRDKSVISCSFEVVIGTQDSERRKGKRKVDALSTVNDTEISSDTIKPPDALRTPTTREQSDIGDVTPQPYWHDHQPHDWGNGGQQGVYDYAYYQEGAYDEVPEVPMPHVPDESQISEKERLCLAEQRLLPSQPPGMDDSQAGAGALDEGTAPYLPAAMNGHGYDYPSPTEAGSSTNRIHGVAAGPSSPHGDASAADPAPAYIAPPPNILPPPVGDDKQELQRRQLEAEASAPPAGAGGVASESSHVHEAGTSIAQPVHEVVDLPTNEHVLDSHADVDGHIDLPKYER</sequence>
<gene>
    <name evidence="4" type="ORF">B0A48_05977</name>
</gene>
<dbReference type="SMART" id="SM01017">
    <property type="entry name" value="Arrestin_C"/>
    <property type="match status" value="1"/>
</dbReference>
<feature type="compositionally biased region" description="Basic and acidic residues" evidence="2">
    <location>
        <begin position="717"/>
        <end position="729"/>
    </location>
</feature>
<accession>A0A1V8TCI1</accession>
<proteinExistence type="inferred from homology"/>
<feature type="domain" description="Arrestin C-terminal-like" evidence="3">
    <location>
        <begin position="306"/>
        <end position="467"/>
    </location>
</feature>
<dbReference type="SUPFAM" id="SSF81296">
    <property type="entry name" value="E set domains"/>
    <property type="match status" value="1"/>
</dbReference>
<feature type="region of interest" description="Disordered" evidence="2">
    <location>
        <begin position="87"/>
        <end position="106"/>
    </location>
</feature>
<feature type="compositionally biased region" description="Basic residues" evidence="2">
    <location>
        <begin position="211"/>
        <end position="220"/>
    </location>
</feature>
<dbReference type="OrthoDB" id="7785529at2759"/>
<feature type="compositionally biased region" description="Low complexity" evidence="2">
    <location>
        <begin position="730"/>
        <end position="746"/>
    </location>
</feature>
<feature type="compositionally biased region" description="Polar residues" evidence="2">
    <location>
        <begin position="248"/>
        <end position="260"/>
    </location>
</feature>
<dbReference type="GO" id="GO:0005829">
    <property type="term" value="C:cytosol"/>
    <property type="evidence" value="ECO:0007669"/>
    <property type="project" value="TreeGrafter"/>
</dbReference>